<dbReference type="InterPro" id="IPR038471">
    <property type="entry name" value="MecA_C_sf"/>
</dbReference>
<name>A0A0R2JMF3_9LACO</name>
<sequence length="226" mass="26291">MKFEKTNENTIKVWVTKSDLKERDVNLLDLVDDQNKVENFFYKILEEVDVNHEFQNNDLVSFQVMPIENGFEMIISKDSDMVSRLTEANVNFTSDKTRKRFETLKEKNKPIDEFDENKMIRTVPIQFDNFENLVVAVKQIKNFQNLIGIHIVSDMYKKGNEYYLILKYVILAGNNNISSVLSLIDNQSALIYEYGKLSKIRANKISHEAKLIIKDAAISTLLSYFA</sequence>
<dbReference type="OrthoDB" id="2360201at2"/>
<organism evidence="2 3">
    <name type="scientific">Fructilactobacillus lindneri DSM 20690 = JCM 11027</name>
    <dbReference type="NCBI Taxonomy" id="1122148"/>
    <lineage>
        <taxon>Bacteria</taxon>
        <taxon>Bacillati</taxon>
        <taxon>Bacillota</taxon>
        <taxon>Bacilli</taxon>
        <taxon>Lactobacillales</taxon>
        <taxon>Lactobacillaceae</taxon>
        <taxon>Fructilactobacillus</taxon>
    </lineage>
</organism>
<dbReference type="PATRIC" id="fig|1122148.6.peg.1357"/>
<reference evidence="2 3" key="1">
    <citation type="journal article" date="2015" name="Genome Announc.">
        <title>Expanding the biotechnology potential of lactobacilli through comparative genomics of 213 strains and associated genera.</title>
        <authorList>
            <person name="Sun Z."/>
            <person name="Harris H.M."/>
            <person name="McCann A."/>
            <person name="Guo C."/>
            <person name="Argimon S."/>
            <person name="Zhang W."/>
            <person name="Yang X."/>
            <person name="Jeffery I.B."/>
            <person name="Cooney J.C."/>
            <person name="Kagawa T.F."/>
            <person name="Liu W."/>
            <person name="Song Y."/>
            <person name="Salvetti E."/>
            <person name="Wrobel A."/>
            <person name="Rasinkangas P."/>
            <person name="Parkhill J."/>
            <person name="Rea M.C."/>
            <person name="O'Sullivan O."/>
            <person name="Ritari J."/>
            <person name="Douillard F.P."/>
            <person name="Paul Ross R."/>
            <person name="Yang R."/>
            <person name="Briner A.E."/>
            <person name="Felis G.E."/>
            <person name="de Vos W.M."/>
            <person name="Barrangou R."/>
            <person name="Klaenhammer T.R."/>
            <person name="Caufield P.W."/>
            <person name="Cui Y."/>
            <person name="Zhang H."/>
            <person name="O'Toole P.W."/>
        </authorList>
    </citation>
    <scope>NUCLEOTIDE SEQUENCE [LARGE SCALE GENOMIC DNA]</scope>
    <source>
        <strain evidence="2 3">DSM 20690</strain>
    </source>
</reference>
<dbReference type="AlphaFoldDB" id="A0A0R2JMF3"/>
<dbReference type="GeneID" id="61250087"/>
<dbReference type="InterPro" id="IPR008681">
    <property type="entry name" value="Neg-reg_MecA"/>
</dbReference>
<dbReference type="STRING" id="53444.AYR59_04220"/>
<dbReference type="PANTHER" id="PTHR39161:SF1">
    <property type="entry name" value="ADAPTER PROTEIN MECA 1"/>
    <property type="match status" value="1"/>
</dbReference>
<accession>A0A0R2JMF3</accession>
<evidence type="ECO:0000256" key="1">
    <source>
        <dbReference type="ARBA" id="ARBA00005397"/>
    </source>
</evidence>
<comment type="similarity">
    <text evidence="1">Belongs to the MecA family.</text>
</comment>
<keyword evidence="3" id="KW-1185">Reference proteome</keyword>
<dbReference type="PANTHER" id="PTHR39161">
    <property type="entry name" value="ADAPTER PROTEIN MECA"/>
    <property type="match status" value="1"/>
</dbReference>
<dbReference type="EMBL" id="JQBT01000035">
    <property type="protein sequence ID" value="KRN78383.1"/>
    <property type="molecule type" value="Genomic_DNA"/>
</dbReference>
<dbReference type="Pfam" id="PF05389">
    <property type="entry name" value="MecA"/>
    <property type="match status" value="1"/>
</dbReference>
<dbReference type="RefSeq" id="WP_054646707.1">
    <property type="nucleotide sequence ID" value="NZ_FUXS01000005.1"/>
</dbReference>
<protein>
    <recommendedName>
        <fullName evidence="4">Adapter protein MecA</fullName>
    </recommendedName>
</protein>
<evidence type="ECO:0000313" key="3">
    <source>
        <dbReference type="Proteomes" id="UP000051565"/>
    </source>
</evidence>
<evidence type="ECO:0008006" key="4">
    <source>
        <dbReference type="Google" id="ProtNLM"/>
    </source>
</evidence>
<dbReference type="Gene3D" id="3.30.70.1950">
    <property type="match status" value="1"/>
</dbReference>
<dbReference type="Proteomes" id="UP000051565">
    <property type="component" value="Unassembled WGS sequence"/>
</dbReference>
<evidence type="ECO:0000313" key="2">
    <source>
        <dbReference type="EMBL" id="KRN78383.1"/>
    </source>
</evidence>
<comment type="caution">
    <text evidence="2">The sequence shown here is derived from an EMBL/GenBank/DDBJ whole genome shotgun (WGS) entry which is preliminary data.</text>
</comment>
<gene>
    <name evidence="2" type="ORF">IV52_GL001322</name>
</gene>
<proteinExistence type="inferred from homology"/>